<dbReference type="Proteomes" id="UP000266895">
    <property type="component" value="Chromosome"/>
</dbReference>
<evidence type="ECO:0000256" key="2">
    <source>
        <dbReference type="SAM" id="Phobius"/>
    </source>
</evidence>
<feature type="compositionally biased region" description="Low complexity" evidence="1">
    <location>
        <begin position="44"/>
        <end position="66"/>
    </location>
</feature>
<accession>A0A448HDW2</accession>
<protein>
    <recommendedName>
        <fullName evidence="5">Telomeric repeat-binding factor 2</fullName>
    </recommendedName>
</protein>
<dbReference type="RefSeq" id="WP_126381306.1">
    <property type="nucleotide sequence ID" value="NZ_LR134350.1"/>
</dbReference>
<feature type="compositionally biased region" description="Low complexity" evidence="1">
    <location>
        <begin position="103"/>
        <end position="121"/>
    </location>
</feature>
<keyword evidence="2" id="KW-0472">Membrane</keyword>
<keyword evidence="4" id="KW-1185">Reference proteome</keyword>
<evidence type="ECO:0008006" key="5">
    <source>
        <dbReference type="Google" id="ProtNLM"/>
    </source>
</evidence>
<feature type="region of interest" description="Disordered" evidence="1">
    <location>
        <begin position="1"/>
        <end position="92"/>
    </location>
</feature>
<feature type="compositionally biased region" description="Polar residues" evidence="1">
    <location>
        <begin position="68"/>
        <end position="86"/>
    </location>
</feature>
<gene>
    <name evidence="3" type="ORF">NCTC11636_00222</name>
</gene>
<proteinExistence type="predicted"/>
<dbReference type="EMBL" id="LR134350">
    <property type="protein sequence ID" value="VEG25804.1"/>
    <property type="molecule type" value="Genomic_DNA"/>
</dbReference>
<name>A0A448HDW2_9ACTO</name>
<evidence type="ECO:0000313" key="3">
    <source>
        <dbReference type="EMBL" id="VEG25804.1"/>
    </source>
</evidence>
<evidence type="ECO:0000256" key="1">
    <source>
        <dbReference type="SAM" id="MobiDB-lite"/>
    </source>
</evidence>
<organism evidence="3 4">
    <name type="scientific">Actinomyces howellii</name>
    <dbReference type="NCBI Taxonomy" id="52771"/>
    <lineage>
        <taxon>Bacteria</taxon>
        <taxon>Bacillati</taxon>
        <taxon>Actinomycetota</taxon>
        <taxon>Actinomycetes</taxon>
        <taxon>Actinomycetales</taxon>
        <taxon>Actinomycetaceae</taxon>
        <taxon>Actinomyces</taxon>
    </lineage>
</organism>
<feature type="compositionally biased region" description="Pro residues" evidence="1">
    <location>
        <begin position="1"/>
        <end position="18"/>
    </location>
</feature>
<keyword evidence="2" id="KW-0812">Transmembrane</keyword>
<feature type="compositionally biased region" description="Low complexity" evidence="1">
    <location>
        <begin position="193"/>
        <end position="234"/>
    </location>
</feature>
<reference evidence="3 4" key="1">
    <citation type="submission" date="2018-12" db="EMBL/GenBank/DDBJ databases">
        <authorList>
            <consortium name="Pathogen Informatics"/>
        </authorList>
    </citation>
    <scope>NUCLEOTIDE SEQUENCE [LARGE SCALE GENOMIC DNA]</scope>
    <source>
        <strain evidence="3 4">NCTC11636</strain>
    </source>
</reference>
<feature type="region of interest" description="Disordered" evidence="1">
    <location>
        <begin position="103"/>
        <end position="122"/>
    </location>
</feature>
<dbReference type="OrthoDB" id="3260569at2"/>
<feature type="region of interest" description="Disordered" evidence="1">
    <location>
        <begin position="133"/>
        <end position="157"/>
    </location>
</feature>
<keyword evidence="2" id="KW-1133">Transmembrane helix</keyword>
<dbReference type="KEGG" id="ahw:NCTC11636_00222"/>
<feature type="region of interest" description="Disordered" evidence="1">
    <location>
        <begin position="190"/>
        <end position="246"/>
    </location>
</feature>
<feature type="transmembrane region" description="Helical" evidence="2">
    <location>
        <begin position="165"/>
        <end position="189"/>
    </location>
</feature>
<dbReference type="AlphaFoldDB" id="A0A448HDW2"/>
<sequence length="391" mass="39886">MALRFNPPPNWPAPPEGFNPPAGWQPDPAWGPAPEGWQLWVEDSATSPGSGSAPQAASAPDAGWAPTQAVSTGSSPVADPTGQSASAPAGDYSATSAPIGTSAPVVGSASSSAPYSGGDYAQAPTPYHSAPLGGGQVPPTGTWQGGAPVPGPGGPGGSKPLTQQWWLWAIIAGVAVIIIIAIVALLAGGGGSESSSGSRTTTRSTTSTEAPAPSEESSEEPSAAPGEQEPSSSSDRGYSESNPADPATDILTFKASEYSTDPNASIEVSFGEINWNGGESLKQALASAGYESLYTEPPAGKVYLRVLVEVTYHGTGQFSSYDLSVDYVNGGNSVEAEYSMSPDEFKEQDMPRDGGKAQGYITFLVDENLANSGAFAVTAFYGSTEMYMSAK</sequence>
<evidence type="ECO:0000313" key="4">
    <source>
        <dbReference type="Proteomes" id="UP000266895"/>
    </source>
</evidence>